<evidence type="ECO:0000256" key="1">
    <source>
        <dbReference type="SAM" id="SignalP"/>
    </source>
</evidence>
<sequence>MNAIAKPHLLFALLLLAGCDAGQAPMQASAPAPSDPVAMTPLQRAEAGKALWEEKCRTVAGERIYKTVADLEGLVLLKVRPRAGAPEWADPNWPGAAFAREARDVRYIESFLGYEHSSDPAGEAPVSPAFRGYVNTDFLPNNPSNLPGYRYVDVIDPEDKQRYRYVLVHKPRPTSKIGWIDTLLEKSPAPDPIPRYGVTFEDHVIPEERALGVASSTVKVIDMESGEVLGELLRYAWSTPASRANPSPWLTAYRCPEHWVGTGSATRKFVDQILIPRKEQ</sequence>
<name>A0ABY5H4D5_9PSED</name>
<reference evidence="2" key="1">
    <citation type="submission" date="2021-04" db="EMBL/GenBank/DDBJ databases">
        <title>Oceanospirillales bacteria with DddD are important DMSP degraders in coastal seawater.</title>
        <authorList>
            <person name="Liu J."/>
        </authorList>
    </citation>
    <scope>NUCLEOTIDE SEQUENCE</scope>
    <source>
        <strain evidence="2">D13-4</strain>
    </source>
</reference>
<evidence type="ECO:0000313" key="3">
    <source>
        <dbReference type="Proteomes" id="UP001059672"/>
    </source>
</evidence>
<keyword evidence="3" id="KW-1185">Reference proteome</keyword>
<proteinExistence type="predicted"/>
<dbReference type="RefSeq" id="WP_255837727.1">
    <property type="nucleotide sequence ID" value="NZ_CP073346.1"/>
</dbReference>
<organism evidence="2 3">
    <name type="scientific">Pseudomonas benzenivorans</name>
    <dbReference type="NCBI Taxonomy" id="556533"/>
    <lineage>
        <taxon>Bacteria</taxon>
        <taxon>Pseudomonadati</taxon>
        <taxon>Pseudomonadota</taxon>
        <taxon>Gammaproteobacteria</taxon>
        <taxon>Pseudomonadales</taxon>
        <taxon>Pseudomonadaceae</taxon>
        <taxon>Pseudomonas</taxon>
    </lineage>
</organism>
<protein>
    <recommendedName>
        <fullName evidence="4">Lipoprotein</fullName>
    </recommendedName>
</protein>
<evidence type="ECO:0008006" key="4">
    <source>
        <dbReference type="Google" id="ProtNLM"/>
    </source>
</evidence>
<gene>
    <name evidence="2" type="ORF">KDW96_18665</name>
</gene>
<feature type="chain" id="PRO_5046250391" description="Lipoprotein" evidence="1">
    <location>
        <begin position="18"/>
        <end position="280"/>
    </location>
</feature>
<evidence type="ECO:0000313" key="2">
    <source>
        <dbReference type="EMBL" id="UTW07167.1"/>
    </source>
</evidence>
<accession>A0ABY5H4D5</accession>
<dbReference type="Proteomes" id="UP001059672">
    <property type="component" value="Chromosome"/>
</dbReference>
<dbReference type="PROSITE" id="PS51257">
    <property type="entry name" value="PROKAR_LIPOPROTEIN"/>
    <property type="match status" value="1"/>
</dbReference>
<keyword evidence="1" id="KW-0732">Signal</keyword>
<dbReference type="EMBL" id="CP073346">
    <property type="protein sequence ID" value="UTW07167.1"/>
    <property type="molecule type" value="Genomic_DNA"/>
</dbReference>
<feature type="signal peptide" evidence="1">
    <location>
        <begin position="1"/>
        <end position="17"/>
    </location>
</feature>